<feature type="compositionally biased region" description="Basic and acidic residues" evidence="2">
    <location>
        <begin position="197"/>
        <end position="215"/>
    </location>
</feature>
<evidence type="ECO:0000313" key="3">
    <source>
        <dbReference type="EMBL" id="EMF16427.1"/>
    </source>
</evidence>
<dbReference type="OMA" id="HIVRMQC"/>
<keyword evidence="4" id="KW-1185">Reference proteome</keyword>
<dbReference type="EMBL" id="KB456260">
    <property type="protein sequence ID" value="EMF16427.1"/>
    <property type="molecule type" value="Genomic_DNA"/>
</dbReference>
<feature type="compositionally biased region" description="Polar residues" evidence="2">
    <location>
        <begin position="285"/>
        <end position="295"/>
    </location>
</feature>
<feature type="compositionally biased region" description="Polar residues" evidence="2">
    <location>
        <begin position="72"/>
        <end position="88"/>
    </location>
</feature>
<dbReference type="eggNOG" id="ENOG502T521">
    <property type="taxonomic scope" value="Eukaryota"/>
</dbReference>
<dbReference type="OrthoDB" id="3939134at2759"/>
<evidence type="ECO:0000256" key="1">
    <source>
        <dbReference type="SAM" id="Coils"/>
    </source>
</evidence>
<dbReference type="RefSeq" id="XP_016764548.1">
    <property type="nucleotide sequence ID" value="XM_016900518.1"/>
</dbReference>
<reference evidence="3 4" key="1">
    <citation type="journal article" date="2012" name="PLoS Pathog.">
        <title>Diverse lifestyles and strategies of plant pathogenesis encoded in the genomes of eighteen Dothideomycetes fungi.</title>
        <authorList>
            <person name="Ohm R.A."/>
            <person name="Feau N."/>
            <person name="Henrissat B."/>
            <person name="Schoch C.L."/>
            <person name="Horwitz B.A."/>
            <person name="Barry K.W."/>
            <person name="Condon B.J."/>
            <person name="Copeland A.C."/>
            <person name="Dhillon B."/>
            <person name="Glaser F."/>
            <person name="Hesse C.N."/>
            <person name="Kosti I."/>
            <person name="LaButti K."/>
            <person name="Lindquist E.A."/>
            <person name="Lucas S."/>
            <person name="Salamov A.A."/>
            <person name="Bradshaw R.E."/>
            <person name="Ciuffetti L."/>
            <person name="Hamelin R.C."/>
            <person name="Kema G.H.J."/>
            <person name="Lawrence C."/>
            <person name="Scott J.A."/>
            <person name="Spatafora J.W."/>
            <person name="Turgeon B.G."/>
            <person name="de Wit P.J.G.M."/>
            <person name="Zhong S."/>
            <person name="Goodwin S.B."/>
            <person name="Grigoriev I.V."/>
        </authorList>
    </citation>
    <scope>NUCLEOTIDE SEQUENCE [LARGE SCALE GENOMIC DNA]</scope>
    <source>
        <strain evidence="3 4">SO2202</strain>
    </source>
</reference>
<dbReference type="AlphaFoldDB" id="N1QJG2"/>
<gene>
    <name evidence="3" type="ORF">SEPMUDRAFT_103813</name>
</gene>
<accession>N1QJG2</accession>
<name>N1QJG2_SPHMS</name>
<dbReference type="Proteomes" id="UP000016931">
    <property type="component" value="Unassembled WGS sequence"/>
</dbReference>
<feature type="compositionally biased region" description="Low complexity" evidence="2">
    <location>
        <begin position="161"/>
        <end position="172"/>
    </location>
</feature>
<organism evidence="3 4">
    <name type="scientific">Sphaerulina musiva (strain SO2202)</name>
    <name type="common">Poplar stem canker fungus</name>
    <name type="synonym">Septoria musiva</name>
    <dbReference type="NCBI Taxonomy" id="692275"/>
    <lineage>
        <taxon>Eukaryota</taxon>
        <taxon>Fungi</taxon>
        <taxon>Dikarya</taxon>
        <taxon>Ascomycota</taxon>
        <taxon>Pezizomycotina</taxon>
        <taxon>Dothideomycetes</taxon>
        <taxon>Dothideomycetidae</taxon>
        <taxon>Mycosphaerellales</taxon>
        <taxon>Mycosphaerellaceae</taxon>
        <taxon>Sphaerulina</taxon>
    </lineage>
</organism>
<evidence type="ECO:0000313" key="4">
    <source>
        <dbReference type="Proteomes" id="UP000016931"/>
    </source>
</evidence>
<dbReference type="GeneID" id="27897655"/>
<keyword evidence="1" id="KW-0175">Coiled coil</keyword>
<feature type="compositionally biased region" description="Basic residues" evidence="2">
    <location>
        <begin position="296"/>
        <end position="313"/>
    </location>
</feature>
<feature type="region of interest" description="Disordered" evidence="2">
    <location>
        <begin position="1"/>
        <end position="313"/>
    </location>
</feature>
<feature type="coiled-coil region" evidence="1">
    <location>
        <begin position="515"/>
        <end position="557"/>
    </location>
</feature>
<dbReference type="STRING" id="692275.N1QJG2"/>
<sequence>MGPLPRPSRDTLLRAKAPSGHRRRSAKQHALPRAARAETYDIPDTPEQLKIPKLRRPRAQALDFSPLRPRQKQQPAASTVQPQDTLANQAAVEDHETAQELHSTADLTHPRRSFRAQATSELTPAEKSVGGAKRHALPSVPAKENDENADSPIVSPRRGGAVVVSTAAPVTPLKRGRSPKEVGSKASRKSASLAKNVPHEYGEGHGEPEEAEPVRRTYKSAKGKGPLIENQDTTRAKPTKIRLSELGYPVQTPTTVNSGGKDESAPNGDPRANEEQDEDVEQTHEAQASTASQKSKVQRVPKRTKAAKLKRKSTTALPKVFAADEELHDDSGRGVEDDGDSLGQQYIVVKNIYTNVVPKVEAMGDGELLDATIDELRLACRSFRQHLRQLRESPDDAELLSGLPRGLETVRSQVEVLCEENADRERNRLQSQSIYFCLFPALVRVLWSLIRCYKALDLQKDTDGMSVTITHVKDIKRFTGTILKLGDSAKRYVRPQIVVVRDVTRGILVPLRKVHNALQREVFEYDEERQREQREARHAQAREAAELEAAHAKAERARWQTIQEKWSRLHVERKLADECIIPLAKRRHLRQPSAEPEQDQNGERFTRVEVFRPRVGPQPGLVNRIKSQVWPRQSQTALVEGLMTWAGDALVFERIFRAYCGRNGPLNPYNVTEIVVQAALLKHVLESDCDPHAEDAAWVAQIPDWTKPDVLMQQLQAPISEGGSDVDSC</sequence>
<protein>
    <submittedName>
        <fullName evidence="3">Uncharacterized protein</fullName>
    </submittedName>
</protein>
<dbReference type="HOGENOM" id="CLU_379988_0_0_1"/>
<proteinExistence type="predicted"/>
<evidence type="ECO:0000256" key="2">
    <source>
        <dbReference type="SAM" id="MobiDB-lite"/>
    </source>
</evidence>